<dbReference type="AlphaFoldDB" id="A0A917KJA2"/>
<proteinExistence type="predicted"/>
<reference evidence="2" key="1">
    <citation type="journal article" date="2014" name="Int. J. Syst. Evol. Microbiol.">
        <title>Complete genome sequence of Corynebacterium casei LMG S-19264T (=DSM 44701T), isolated from a smear-ripened cheese.</title>
        <authorList>
            <consortium name="US DOE Joint Genome Institute (JGI-PGF)"/>
            <person name="Walter F."/>
            <person name="Albersmeier A."/>
            <person name="Kalinowski J."/>
            <person name="Ruckert C."/>
        </authorList>
    </citation>
    <scope>NUCLEOTIDE SEQUENCE</scope>
    <source>
        <strain evidence="2">JCM 18487</strain>
    </source>
</reference>
<evidence type="ECO:0000256" key="1">
    <source>
        <dbReference type="SAM" id="SignalP"/>
    </source>
</evidence>
<keyword evidence="3" id="KW-1185">Reference proteome</keyword>
<protein>
    <recommendedName>
        <fullName evidence="4">Carbohydrate ABC transporter substrate-binding protein (CUT1 family)</fullName>
    </recommendedName>
</protein>
<dbReference type="SUPFAM" id="SSF53850">
    <property type="entry name" value="Periplasmic binding protein-like II"/>
    <property type="match status" value="1"/>
</dbReference>
<dbReference type="PANTHER" id="PTHR43649:SF12">
    <property type="entry name" value="DIACETYLCHITOBIOSE BINDING PROTEIN DASA"/>
    <property type="match status" value="1"/>
</dbReference>
<dbReference type="PANTHER" id="PTHR43649">
    <property type="entry name" value="ARABINOSE-BINDING PROTEIN-RELATED"/>
    <property type="match status" value="1"/>
</dbReference>
<sequence length="457" mass="49993">MRKIAKLSIAVSTGLASLGALSLAPVLSTHATQPVTLTWMVPEDPLIDTWAKAVAKGFEKAHPGVTVKVLTPGSTAYGQKLLTLVAAGQTPDVFTDWGNTGIFTLVHHNLVLNLSPYVKSLPDHGAHIPEVYRKEFSINGQLFGIPWNSNPTFIVYNVDLFKKYHVPLPPTSWNDKHWNLNTLLEDAKRLTHNTSDPKNGTYGLVMQSGSDGSLAWLWGADPFNNKGGPEYSRAYHGAPISATYATRKGMVQAMAWLADLTTKYKVSPSQGVLNAMSTLGNPFFTGRIGMVEVAGGWLMRQAAVAEPKFHWAIAPFPYGPAGVNTGQREDNAFYIAKSSKNPELAFRLIEYATTGEGAEEFVQFAKGNPPYTGNKYFRQWENAVFQIPGISMTKSQFAQVFLGGIQHDYPDPGNIIDNATDFGNTFTQLMANVWLGKQSAAQGLAAVQSAWQKYLQH</sequence>
<name>A0A917KJA2_9BACL</name>
<evidence type="ECO:0008006" key="4">
    <source>
        <dbReference type="Google" id="ProtNLM"/>
    </source>
</evidence>
<dbReference type="Pfam" id="PF01547">
    <property type="entry name" value="SBP_bac_1"/>
    <property type="match status" value="1"/>
</dbReference>
<keyword evidence="1" id="KW-0732">Signal</keyword>
<dbReference type="CDD" id="cd13585">
    <property type="entry name" value="PBP2_TMBP_like"/>
    <property type="match status" value="1"/>
</dbReference>
<evidence type="ECO:0000313" key="2">
    <source>
        <dbReference type="EMBL" id="GGJ13528.1"/>
    </source>
</evidence>
<organism evidence="2 3">
    <name type="scientific">Alicyclobacillus cellulosilyticus</name>
    <dbReference type="NCBI Taxonomy" id="1003997"/>
    <lineage>
        <taxon>Bacteria</taxon>
        <taxon>Bacillati</taxon>
        <taxon>Bacillota</taxon>
        <taxon>Bacilli</taxon>
        <taxon>Bacillales</taxon>
        <taxon>Alicyclobacillaceae</taxon>
        <taxon>Alicyclobacillus</taxon>
    </lineage>
</organism>
<dbReference type="InterPro" id="IPR050490">
    <property type="entry name" value="Bact_solute-bd_prot1"/>
</dbReference>
<gene>
    <name evidence="2" type="ORF">GCM10010885_23510</name>
</gene>
<dbReference type="RefSeq" id="WP_188883349.1">
    <property type="nucleotide sequence ID" value="NZ_BMOY01000055.1"/>
</dbReference>
<dbReference type="InterPro" id="IPR006059">
    <property type="entry name" value="SBP"/>
</dbReference>
<dbReference type="EMBL" id="BMOY01000055">
    <property type="protein sequence ID" value="GGJ13528.1"/>
    <property type="molecule type" value="Genomic_DNA"/>
</dbReference>
<evidence type="ECO:0000313" key="3">
    <source>
        <dbReference type="Proteomes" id="UP000637695"/>
    </source>
</evidence>
<dbReference type="Proteomes" id="UP000637695">
    <property type="component" value="Unassembled WGS sequence"/>
</dbReference>
<reference evidence="2" key="2">
    <citation type="submission" date="2020-09" db="EMBL/GenBank/DDBJ databases">
        <authorList>
            <person name="Sun Q."/>
            <person name="Ohkuma M."/>
        </authorList>
    </citation>
    <scope>NUCLEOTIDE SEQUENCE</scope>
    <source>
        <strain evidence="2">JCM 18487</strain>
    </source>
</reference>
<comment type="caution">
    <text evidence="2">The sequence shown here is derived from an EMBL/GenBank/DDBJ whole genome shotgun (WGS) entry which is preliminary data.</text>
</comment>
<dbReference type="Gene3D" id="3.40.190.10">
    <property type="entry name" value="Periplasmic binding protein-like II"/>
    <property type="match status" value="1"/>
</dbReference>
<feature type="signal peptide" evidence="1">
    <location>
        <begin position="1"/>
        <end position="31"/>
    </location>
</feature>
<feature type="chain" id="PRO_5036989348" description="Carbohydrate ABC transporter substrate-binding protein (CUT1 family)" evidence="1">
    <location>
        <begin position="32"/>
        <end position="457"/>
    </location>
</feature>
<accession>A0A917KJA2</accession>